<evidence type="ECO:0000256" key="1">
    <source>
        <dbReference type="ARBA" id="ARBA00006547"/>
    </source>
</evidence>
<dbReference type="InterPro" id="IPR001447">
    <property type="entry name" value="Arylamine_N-AcTrfase"/>
</dbReference>
<organism evidence="2 3">
    <name type="scientific">Heyndrickxia acidicola</name>
    <dbReference type="NCBI Taxonomy" id="209389"/>
    <lineage>
        <taxon>Bacteria</taxon>
        <taxon>Bacillati</taxon>
        <taxon>Bacillota</taxon>
        <taxon>Bacilli</taxon>
        <taxon>Bacillales</taxon>
        <taxon>Bacillaceae</taxon>
        <taxon>Heyndrickxia</taxon>
    </lineage>
</organism>
<name>A0ABU6MD89_9BACI</name>
<evidence type="ECO:0000313" key="3">
    <source>
        <dbReference type="Proteomes" id="UP001341444"/>
    </source>
</evidence>
<proteinExistence type="inferred from homology"/>
<dbReference type="InterPro" id="IPR053710">
    <property type="entry name" value="Arylamine_NAT_domain_sf"/>
</dbReference>
<dbReference type="Pfam" id="PF00797">
    <property type="entry name" value="Acetyltransf_2"/>
    <property type="match status" value="1"/>
</dbReference>
<dbReference type="Proteomes" id="UP001341444">
    <property type="component" value="Unassembled WGS sequence"/>
</dbReference>
<dbReference type="RefSeq" id="WP_066267098.1">
    <property type="nucleotide sequence ID" value="NZ_JARMAB010000007.1"/>
</dbReference>
<reference evidence="2 3" key="1">
    <citation type="submission" date="2023-03" db="EMBL/GenBank/DDBJ databases">
        <title>Bacillus Genome Sequencing.</title>
        <authorList>
            <person name="Dunlap C."/>
        </authorList>
    </citation>
    <scope>NUCLEOTIDE SEQUENCE [LARGE SCALE GENOMIC DNA]</scope>
    <source>
        <strain evidence="2 3">B-23453</strain>
    </source>
</reference>
<dbReference type="Gene3D" id="3.30.2140.20">
    <property type="match status" value="1"/>
</dbReference>
<dbReference type="PANTHER" id="PTHR11786">
    <property type="entry name" value="N-HYDROXYARYLAMINE O-ACETYLTRANSFERASE"/>
    <property type="match status" value="1"/>
</dbReference>
<dbReference type="SUPFAM" id="SSF54001">
    <property type="entry name" value="Cysteine proteinases"/>
    <property type="match status" value="1"/>
</dbReference>
<keyword evidence="3" id="KW-1185">Reference proteome</keyword>
<accession>A0ABU6MD89</accession>
<dbReference type="PANTHER" id="PTHR11786:SF0">
    <property type="entry name" value="ARYLAMINE N-ACETYLTRANSFERASE 4-RELATED"/>
    <property type="match status" value="1"/>
</dbReference>
<gene>
    <name evidence="2" type="ORF">P4T90_05935</name>
</gene>
<sequence length="267" mass="31628">MKDAVEEYIEYLKLTREPPSLNYLQRLIQRHLSFIPYETFSKFHYFNQDSSFVPSLQEFVQNLVEKGWGGTCFTLNINFSRLLGELGFSCSLLRVSPGHLAIMVVFNEKKYYVDVGYGSPITKPIDLESKRRHVLHGFGEEIIFTQKTMDRYEIDRRSNGKTFVKKEIDWHPLTEEDITGDILASYADEDQNKTMRRMTAVRFNGHECYFLRDQSIKVMNYRNIREIQLRDLEKWKSFVREIYQIDADSLMESVEFLEKRGVHLFRG</sequence>
<dbReference type="EMBL" id="JARMAB010000007">
    <property type="protein sequence ID" value="MED1202632.1"/>
    <property type="molecule type" value="Genomic_DNA"/>
</dbReference>
<protein>
    <submittedName>
        <fullName evidence="2">Arylamine N-acetyltransferase</fullName>
    </submittedName>
</protein>
<comment type="caution">
    <text evidence="2">The sequence shown here is derived from an EMBL/GenBank/DDBJ whole genome shotgun (WGS) entry which is preliminary data.</text>
</comment>
<dbReference type="InterPro" id="IPR038765">
    <property type="entry name" value="Papain-like_cys_pep_sf"/>
</dbReference>
<comment type="similarity">
    <text evidence="1">Belongs to the arylamine N-acetyltransferase family.</text>
</comment>
<evidence type="ECO:0000313" key="2">
    <source>
        <dbReference type="EMBL" id="MED1202632.1"/>
    </source>
</evidence>